<reference evidence="2 3" key="1">
    <citation type="submission" date="2023-07" db="EMBL/GenBank/DDBJ databases">
        <title>Novel species in genus Planococcus.</title>
        <authorList>
            <person name="Ning S."/>
        </authorList>
    </citation>
    <scope>NUCLEOTIDE SEQUENCE [LARGE SCALE GENOMIC DNA]</scope>
    <source>
        <strain evidence="2 3">N017</strain>
    </source>
</reference>
<dbReference type="PANTHER" id="PTHR37816">
    <property type="entry name" value="YALI0E33011P"/>
    <property type="match status" value="1"/>
</dbReference>
<dbReference type="Pfam" id="PF00004">
    <property type="entry name" value="AAA"/>
    <property type="match status" value="1"/>
</dbReference>
<dbReference type="Gene3D" id="3.40.50.300">
    <property type="entry name" value="P-loop containing nucleotide triphosphate hydrolases"/>
    <property type="match status" value="1"/>
</dbReference>
<dbReference type="InterPro" id="IPR003959">
    <property type="entry name" value="ATPase_AAA_core"/>
</dbReference>
<evidence type="ECO:0000313" key="3">
    <source>
        <dbReference type="Proteomes" id="UP001172142"/>
    </source>
</evidence>
<evidence type="ECO:0000313" key="2">
    <source>
        <dbReference type="EMBL" id="MDN7246955.1"/>
    </source>
</evidence>
<keyword evidence="3" id="KW-1185">Reference proteome</keyword>
<protein>
    <submittedName>
        <fullName evidence="2">AAA family ATPase</fullName>
    </submittedName>
</protein>
<gene>
    <name evidence="2" type="ORF">QWY13_15850</name>
</gene>
<dbReference type="Proteomes" id="UP001172142">
    <property type="component" value="Unassembled WGS sequence"/>
</dbReference>
<name>A0ABT8NGD3_9BACL</name>
<dbReference type="PANTHER" id="PTHR37816:SF2">
    <property type="entry name" value="DNA TOPOLOGY MODULATION PROTEIN FLAR-RELATED PROTEIN"/>
    <property type="match status" value="1"/>
</dbReference>
<comment type="caution">
    <text evidence="2">The sequence shown here is derived from an EMBL/GenBank/DDBJ whole genome shotgun (WGS) entry which is preliminary data.</text>
</comment>
<organism evidence="2 3">
    <name type="scientific">Planococcus shenhongbingii</name>
    <dbReference type="NCBI Taxonomy" id="3058398"/>
    <lineage>
        <taxon>Bacteria</taxon>
        <taxon>Bacillati</taxon>
        <taxon>Bacillota</taxon>
        <taxon>Bacilli</taxon>
        <taxon>Bacillales</taxon>
        <taxon>Caryophanaceae</taxon>
        <taxon>Planococcus</taxon>
    </lineage>
</organism>
<evidence type="ECO:0000259" key="1">
    <source>
        <dbReference type="Pfam" id="PF00004"/>
    </source>
</evidence>
<dbReference type="InterPro" id="IPR027417">
    <property type="entry name" value="P-loop_NTPase"/>
</dbReference>
<sequence>MKVYIIGSVGSGKTTLAKTIAAKLRIPRFEIDNFVWERQAISDLRNSEKARNKQFQQAVQLPE</sequence>
<dbReference type="EMBL" id="JAUJWU010000005">
    <property type="protein sequence ID" value="MDN7246955.1"/>
    <property type="molecule type" value="Genomic_DNA"/>
</dbReference>
<feature type="domain" description="ATPase AAA-type core" evidence="1">
    <location>
        <begin position="3"/>
        <end position="37"/>
    </location>
</feature>
<accession>A0ABT8NGD3</accession>
<dbReference type="SUPFAM" id="SSF52540">
    <property type="entry name" value="P-loop containing nucleoside triphosphate hydrolases"/>
    <property type="match status" value="1"/>
</dbReference>
<dbReference type="RefSeq" id="WP_301857296.1">
    <property type="nucleotide sequence ID" value="NZ_JAUJWU010000005.1"/>
</dbReference>
<dbReference type="InterPro" id="IPR052922">
    <property type="entry name" value="Cytidylate_Kinase-2"/>
</dbReference>
<proteinExistence type="predicted"/>